<dbReference type="SUPFAM" id="SSF51011">
    <property type="entry name" value="Glycosyl hydrolase domain"/>
    <property type="match status" value="1"/>
</dbReference>
<keyword evidence="8 15" id="KW-0106">Calcium</keyword>
<dbReference type="GO" id="GO:0004556">
    <property type="term" value="F:alpha-amylase activity"/>
    <property type="evidence" value="ECO:0007669"/>
    <property type="project" value="UniProtKB-EC"/>
</dbReference>
<reference evidence="22" key="2">
    <citation type="submission" date="2013-12" db="EMBL/GenBank/DDBJ databases">
        <title>Evolution of pathogenesis and genome organization in the Tremellales.</title>
        <authorList>
            <person name="Cuomo C."/>
            <person name="Litvintseva A."/>
            <person name="Heitman J."/>
            <person name="Chen Y."/>
            <person name="Sun S."/>
            <person name="Springer D."/>
            <person name="Dromer F."/>
            <person name="Young S."/>
            <person name="Zeng Q."/>
            <person name="Chapman S."/>
            <person name="Gujja S."/>
            <person name="Saif S."/>
            <person name="Birren B."/>
        </authorList>
    </citation>
    <scope>NUCLEOTIDE SEQUENCE [LARGE SCALE GENOMIC DNA]</scope>
    <source>
        <strain evidence="22">BCC8398</strain>
    </source>
</reference>
<feature type="binding site" evidence="15">
    <location>
        <position position="135"/>
    </location>
    <ligand>
        <name>Ca(2+)</name>
        <dbReference type="ChEBI" id="CHEBI:29108"/>
        <label>1</label>
    </ligand>
</feature>
<dbReference type="OrthoDB" id="204980at2759"/>
<evidence type="ECO:0000256" key="12">
    <source>
        <dbReference type="ARBA" id="ARBA00023295"/>
    </source>
</evidence>
<dbReference type="PIRSF" id="PIRSF001024">
    <property type="entry name" value="Alph-amyl_fung"/>
    <property type="match status" value="1"/>
</dbReference>
<evidence type="ECO:0000256" key="10">
    <source>
        <dbReference type="ARBA" id="ARBA00023180"/>
    </source>
</evidence>
<evidence type="ECO:0000256" key="8">
    <source>
        <dbReference type="ARBA" id="ARBA00022837"/>
    </source>
</evidence>
<organism evidence="21 22">
    <name type="scientific">Kwoniella heveanensis BCC8398</name>
    <dbReference type="NCBI Taxonomy" id="1296120"/>
    <lineage>
        <taxon>Eukaryota</taxon>
        <taxon>Fungi</taxon>
        <taxon>Dikarya</taxon>
        <taxon>Basidiomycota</taxon>
        <taxon>Agaricomycotina</taxon>
        <taxon>Tremellomycetes</taxon>
        <taxon>Tremellales</taxon>
        <taxon>Cryptococcaceae</taxon>
        <taxon>Kwoniella</taxon>
    </lineage>
</organism>
<dbReference type="PANTHER" id="PTHR10357">
    <property type="entry name" value="ALPHA-AMYLASE FAMILY MEMBER"/>
    <property type="match status" value="1"/>
</dbReference>
<proteinExistence type="inferred from homology"/>
<evidence type="ECO:0000313" key="21">
    <source>
        <dbReference type="EMBL" id="OCF33093.1"/>
    </source>
</evidence>
<feature type="binding site" evidence="17">
    <location>
        <position position="368"/>
    </location>
    <ligand>
        <name>substrate</name>
    </ligand>
</feature>
<evidence type="ECO:0000256" key="18">
    <source>
        <dbReference type="SAM" id="MobiDB-lite"/>
    </source>
</evidence>
<dbReference type="GO" id="GO:0016052">
    <property type="term" value="P:carbohydrate catabolic process"/>
    <property type="evidence" value="ECO:0007669"/>
    <property type="project" value="InterPro"/>
</dbReference>
<evidence type="ECO:0000313" key="22">
    <source>
        <dbReference type="Proteomes" id="UP000092666"/>
    </source>
</evidence>
<dbReference type="InterPro" id="IPR015340">
    <property type="entry name" value="A_amylase_C_dom"/>
</dbReference>
<feature type="binding site" evidence="15">
    <location>
        <position position="232"/>
    </location>
    <ligand>
        <name>Ca(2+)</name>
        <dbReference type="ChEBI" id="CHEBI:29108"/>
        <label>1</label>
    </ligand>
</feature>
<evidence type="ECO:0000256" key="11">
    <source>
        <dbReference type="ARBA" id="ARBA00023277"/>
    </source>
</evidence>
<keyword evidence="9 16" id="KW-1015">Disulfide bond</keyword>
<dbReference type="Pfam" id="PF09260">
    <property type="entry name" value="A_amylase_dom_C"/>
    <property type="match status" value="1"/>
</dbReference>
<evidence type="ECO:0000259" key="20">
    <source>
        <dbReference type="SMART" id="SM00642"/>
    </source>
</evidence>
<dbReference type="Gene3D" id="2.60.40.1180">
    <property type="entry name" value="Golgi alpha-mannosidase II"/>
    <property type="match status" value="1"/>
</dbReference>
<keyword evidence="6 19" id="KW-0732">Signal</keyword>
<evidence type="ECO:0000256" key="13">
    <source>
        <dbReference type="PIRSR" id="PIRSR001024-1"/>
    </source>
</evidence>
<dbReference type="EC" id="3.2.1.1" evidence="4"/>
<feature type="binding site" evidence="15">
    <location>
        <position position="252"/>
    </location>
    <ligand>
        <name>Ca(2+)</name>
        <dbReference type="ChEBI" id="CHEBI:29108"/>
        <label>2</label>
    </ligand>
</feature>
<feature type="disulfide bond" evidence="16">
    <location>
        <begin position="169"/>
        <end position="182"/>
    </location>
</feature>
<feature type="binding site" evidence="17">
    <location>
        <position position="226"/>
    </location>
    <ligand>
        <name>substrate</name>
    </ligand>
</feature>
<dbReference type="STRING" id="1296120.A0A1B9GQ11"/>
<dbReference type="PANTHER" id="PTHR10357:SF215">
    <property type="entry name" value="ALPHA-AMYLASE 1"/>
    <property type="match status" value="1"/>
</dbReference>
<feature type="region of interest" description="Disordered" evidence="18">
    <location>
        <begin position="514"/>
        <end position="585"/>
    </location>
</feature>
<comment type="similarity">
    <text evidence="3">Belongs to the glycosyl hydrolase 13 family.</text>
</comment>
<dbReference type="Pfam" id="PF00128">
    <property type="entry name" value="Alpha-amylase"/>
    <property type="match status" value="1"/>
</dbReference>
<gene>
    <name evidence="21" type="ORF">I316_05138</name>
</gene>
<dbReference type="Proteomes" id="UP000092666">
    <property type="component" value="Unassembled WGS sequence"/>
</dbReference>
<dbReference type="InterPro" id="IPR013777">
    <property type="entry name" value="A-amylase-like"/>
</dbReference>
<keyword evidence="22" id="KW-1185">Reference proteome</keyword>
<feature type="signal peptide" evidence="19">
    <location>
        <begin position="1"/>
        <end position="19"/>
    </location>
</feature>
<name>A0A1B9GQ11_9TREE</name>
<evidence type="ECO:0000256" key="14">
    <source>
        <dbReference type="PIRSR" id="PIRSR001024-2"/>
    </source>
</evidence>
<evidence type="ECO:0000256" key="3">
    <source>
        <dbReference type="ARBA" id="ARBA00008061"/>
    </source>
</evidence>
<evidence type="ECO:0000256" key="17">
    <source>
        <dbReference type="PIRSR" id="PIRSR001024-5"/>
    </source>
</evidence>
<keyword evidence="5 15" id="KW-0479">Metal-binding</keyword>
<keyword evidence="11" id="KW-0119">Carbohydrate metabolism</keyword>
<dbReference type="InterPro" id="IPR006047">
    <property type="entry name" value="GH13_cat_dom"/>
</dbReference>
<evidence type="ECO:0000256" key="2">
    <source>
        <dbReference type="ARBA" id="ARBA00001913"/>
    </source>
</evidence>
<feature type="disulfide bond" evidence="16">
    <location>
        <begin position="459"/>
        <end position="494"/>
    </location>
</feature>
<sequence>MAPFGKLLSFFSLAVLAQAANKDQWRGRSIYQLLTDRFAGGGQCDLGSRNYCGGNWRAIIDKVDYIQGMGFDAIWISPTALNIEGYSRWGEAYHGYWTADPTRLNPHFGTADDLKALSSALHSRGMHLMVDIAINALASTNPSIEASALASAAQGNFLFKDPANFHKRCGIQWENRTSEEYCWLVPGHEENEVALLDLATETPAVANKLIQWVPGYVKEYGIDGFRIDASKHMGKKFQHDFCKAAGIFCIGEVAGDNTQYAASYQGTDGIDSVFGFGLMYGFNYVFGNGDRMDRLTHYIDGAARSYPDQTVIGSFLDNQDLPRINSRTGDKSRIYNAIVGSFMWGGIPTVYYGLEQDIADGPYDPNNREALWNYNNYATNGDTYKRIANLNKIRKYLGSRGNFHKAVAKRVSSNLYEAALQRDEALIVLTNRGDGANGQWTVPNTHFGKNVNVVDLLSCVKGKTDVNAALKVTYKSGFPFVWVKAEIASAGGFCGGAGQALVADPVSADDIVEPTSTEEEDTPIAPTSVAVGDENGPTFITNPDVTATSSASSTDATSSTGSEGQNSSSGTCKRSRKRSDVAGKR</sequence>
<evidence type="ECO:0000256" key="15">
    <source>
        <dbReference type="PIRSR" id="PIRSR001024-3"/>
    </source>
</evidence>
<feature type="binding site" evidence="15">
    <location>
        <position position="197"/>
    </location>
    <ligand>
        <name>Ca(2+)</name>
        <dbReference type="ChEBI" id="CHEBI:29108"/>
        <label>1</label>
    </ligand>
</feature>
<feature type="binding site" evidence="17">
    <location>
        <position position="97"/>
    </location>
    <ligand>
        <name>substrate</name>
    </ligand>
</feature>
<feature type="site" description="Transition state stabilizer" evidence="14">
    <location>
        <position position="320"/>
    </location>
</feature>
<comment type="catalytic activity">
    <reaction evidence="1">
        <text>Endohydrolysis of (1-&gt;4)-alpha-D-glucosidic linkages in polysaccharides containing three or more (1-&gt;4)-alpha-linked D-glucose units.</text>
        <dbReference type="EC" id="3.2.1.1"/>
    </reaction>
</comment>
<feature type="active site" description="Proton donor" evidence="13">
    <location>
        <position position="252"/>
    </location>
</feature>
<keyword evidence="12" id="KW-0326">Glycosidase</keyword>
<feature type="active site" description="Nucleophile" evidence="13">
    <location>
        <position position="228"/>
    </location>
</feature>
<dbReference type="GO" id="GO:0005509">
    <property type="term" value="F:calcium ion binding"/>
    <property type="evidence" value="ECO:0007669"/>
    <property type="project" value="InterPro"/>
</dbReference>
<accession>A0A1B9GQ11</accession>
<evidence type="ECO:0000256" key="16">
    <source>
        <dbReference type="PIRSR" id="PIRSR001024-4"/>
    </source>
</evidence>
<feature type="domain" description="Glycosyl hydrolase family 13 catalytic" evidence="20">
    <location>
        <begin position="32"/>
        <end position="394"/>
    </location>
</feature>
<feature type="chain" id="PRO_5008627241" description="alpha-amylase" evidence="19">
    <location>
        <begin position="20"/>
        <end position="585"/>
    </location>
</feature>
<keyword evidence="7" id="KW-0378">Hydrolase</keyword>
<evidence type="ECO:0000256" key="1">
    <source>
        <dbReference type="ARBA" id="ARBA00000548"/>
    </source>
</evidence>
<feature type="binding site" evidence="15">
    <location>
        <position position="228"/>
    </location>
    <ligand>
        <name>Ca(2+)</name>
        <dbReference type="ChEBI" id="CHEBI:29108"/>
        <label>2</label>
    </ligand>
</feature>
<comment type="cofactor">
    <cofactor evidence="2">
        <name>Ca(2+)</name>
        <dbReference type="ChEBI" id="CHEBI:29108"/>
    </cofactor>
</comment>
<dbReference type="SMART" id="SM00642">
    <property type="entry name" value="Aamy"/>
    <property type="match status" value="1"/>
</dbReference>
<dbReference type="CDD" id="cd11319">
    <property type="entry name" value="AmyAc_euk_AmyA"/>
    <property type="match status" value="1"/>
</dbReference>
<dbReference type="InterPro" id="IPR017853">
    <property type="entry name" value="GH"/>
</dbReference>
<keyword evidence="10" id="KW-0325">Glycoprotein</keyword>
<evidence type="ECO:0000256" key="19">
    <source>
        <dbReference type="SAM" id="SignalP"/>
    </source>
</evidence>
<dbReference type="InterPro" id="IPR013780">
    <property type="entry name" value="Glyco_hydro_b"/>
</dbReference>
<feature type="binding site" evidence="17">
    <location>
        <position position="320"/>
    </location>
    <ligand>
        <name>substrate</name>
    </ligand>
</feature>
<evidence type="ECO:0000256" key="7">
    <source>
        <dbReference type="ARBA" id="ARBA00022801"/>
    </source>
</evidence>
<feature type="disulfide bond" evidence="16">
    <location>
        <begin position="44"/>
        <end position="52"/>
    </location>
</feature>
<reference evidence="21 22" key="1">
    <citation type="submission" date="2013-07" db="EMBL/GenBank/DDBJ databases">
        <title>The Genome Sequence of Cryptococcus heveanensis BCC8398.</title>
        <authorList>
            <consortium name="The Broad Institute Genome Sequencing Platform"/>
            <person name="Cuomo C."/>
            <person name="Litvintseva A."/>
            <person name="Chen Y."/>
            <person name="Heitman J."/>
            <person name="Sun S."/>
            <person name="Springer D."/>
            <person name="Dromer F."/>
            <person name="Young S.K."/>
            <person name="Zeng Q."/>
            <person name="Gargeya S."/>
            <person name="Fitzgerald M."/>
            <person name="Abouelleil A."/>
            <person name="Alvarado L."/>
            <person name="Berlin A.M."/>
            <person name="Chapman S.B."/>
            <person name="Dewar J."/>
            <person name="Goldberg J."/>
            <person name="Griggs A."/>
            <person name="Gujja S."/>
            <person name="Hansen M."/>
            <person name="Howarth C."/>
            <person name="Imamovic A."/>
            <person name="Larimer J."/>
            <person name="McCowan C."/>
            <person name="Murphy C."/>
            <person name="Pearson M."/>
            <person name="Priest M."/>
            <person name="Roberts A."/>
            <person name="Saif S."/>
            <person name="Shea T."/>
            <person name="Sykes S."/>
            <person name="Wortman J."/>
            <person name="Nusbaum C."/>
            <person name="Birren B."/>
        </authorList>
    </citation>
    <scope>NUCLEOTIDE SEQUENCE [LARGE SCALE GENOMIC DNA]</scope>
    <source>
        <strain evidence="21 22">BCC8398</strain>
    </source>
</reference>
<dbReference type="EMBL" id="KV700127">
    <property type="protein sequence ID" value="OCF33093.1"/>
    <property type="molecule type" value="Genomic_DNA"/>
</dbReference>
<evidence type="ECO:0000256" key="5">
    <source>
        <dbReference type="ARBA" id="ARBA00022723"/>
    </source>
</evidence>
<evidence type="ECO:0000256" key="9">
    <source>
        <dbReference type="ARBA" id="ARBA00023157"/>
    </source>
</evidence>
<feature type="binding site" evidence="15">
    <location>
        <position position="180"/>
    </location>
    <ligand>
        <name>Ca(2+)</name>
        <dbReference type="ChEBI" id="CHEBI:29108"/>
        <label>1</label>
    </ligand>
</feature>
<feature type="compositionally biased region" description="Low complexity" evidence="18">
    <location>
        <begin position="546"/>
        <end position="571"/>
    </location>
</feature>
<dbReference type="SUPFAM" id="SSF51445">
    <property type="entry name" value="(Trans)glycosidases"/>
    <property type="match status" value="1"/>
</dbReference>
<dbReference type="Gene3D" id="3.20.20.80">
    <property type="entry name" value="Glycosidases"/>
    <property type="match status" value="1"/>
</dbReference>
<evidence type="ECO:0000256" key="6">
    <source>
        <dbReference type="ARBA" id="ARBA00022729"/>
    </source>
</evidence>
<protein>
    <recommendedName>
        <fullName evidence="4">alpha-amylase</fullName>
        <ecNumber evidence="4">3.2.1.1</ecNumber>
    </recommendedName>
</protein>
<evidence type="ECO:0000256" key="4">
    <source>
        <dbReference type="ARBA" id="ARBA00012595"/>
    </source>
</evidence>
<dbReference type="AlphaFoldDB" id="A0A1B9GQ11"/>